<name>A0A8D5UF30_9BACL</name>
<organism evidence="1 2">
    <name type="scientific">Polycladomyces abyssicola</name>
    <dbReference type="NCBI Taxonomy" id="1125966"/>
    <lineage>
        <taxon>Bacteria</taxon>
        <taxon>Bacillati</taxon>
        <taxon>Bacillota</taxon>
        <taxon>Bacilli</taxon>
        <taxon>Bacillales</taxon>
        <taxon>Thermoactinomycetaceae</taxon>
        <taxon>Polycladomyces</taxon>
    </lineage>
</organism>
<evidence type="ECO:0000313" key="2">
    <source>
        <dbReference type="Proteomes" id="UP000677436"/>
    </source>
</evidence>
<dbReference type="KEGG" id="pabs:JIR001_17170"/>
<protein>
    <submittedName>
        <fullName evidence="1">Uncharacterized protein</fullName>
    </submittedName>
</protein>
<evidence type="ECO:0000313" key="1">
    <source>
        <dbReference type="EMBL" id="BCU81934.1"/>
    </source>
</evidence>
<dbReference type="EMBL" id="AP024601">
    <property type="protein sequence ID" value="BCU81934.1"/>
    <property type="molecule type" value="Genomic_DNA"/>
</dbReference>
<dbReference type="AlphaFoldDB" id="A0A8D5UF30"/>
<accession>A0A8D5UF30</accession>
<gene>
    <name evidence="1" type="ORF">JIR001_17170</name>
</gene>
<reference evidence="1" key="2">
    <citation type="journal article" date="2021" name="Microbiol. Resour. Announc.">
        <title>Complete Genome Sequence of Polycladomyces abyssicola JIR-001T, Isolated from Hemipelagic Sediment in Deep Seawater.</title>
        <authorList>
            <person name="Tsubouchi T."/>
            <person name="Kaneko Y."/>
        </authorList>
    </citation>
    <scope>NUCLEOTIDE SEQUENCE</scope>
    <source>
        <strain evidence="1">JIR-001</strain>
    </source>
</reference>
<keyword evidence="2" id="KW-1185">Reference proteome</keyword>
<sequence>MVIRRLGFRAATAWLTLWDTLNMPSSDMFPNTATVGRLPPISFSTRNTAIMAFELALYASLISR</sequence>
<dbReference type="Proteomes" id="UP000677436">
    <property type="component" value="Chromosome"/>
</dbReference>
<proteinExistence type="predicted"/>
<reference evidence="1" key="1">
    <citation type="journal article" date="2013" name="Int. J. Syst. Evol. Microbiol.">
        <title>Polycladomyces abyssicola gen. nov., sp. nov., a thermophilic filamentous bacterium isolated from hemipelagic sediment.</title>
        <authorList>
            <person name="Tsubouchi T."/>
            <person name="Shimane Y."/>
            <person name="Mori K."/>
            <person name="Usui K."/>
            <person name="Hiraki T."/>
            <person name="Tame A."/>
            <person name="Uematsu K."/>
            <person name="Maruyama T."/>
            <person name="Hatada Y."/>
        </authorList>
    </citation>
    <scope>NUCLEOTIDE SEQUENCE</scope>
    <source>
        <strain evidence="1">JIR-001</strain>
    </source>
</reference>